<feature type="domain" description="Tubulin-folding cofactor D ARM repeats" evidence="4">
    <location>
        <begin position="307"/>
        <end position="559"/>
    </location>
</feature>
<dbReference type="InterPro" id="IPR033162">
    <property type="entry name" value="TBCD"/>
</dbReference>
<feature type="region of interest" description="Disordered" evidence="2">
    <location>
        <begin position="1323"/>
        <end position="1342"/>
    </location>
</feature>
<feature type="compositionally biased region" description="Low complexity" evidence="2">
    <location>
        <begin position="1323"/>
        <end position="1335"/>
    </location>
</feature>
<feature type="compositionally biased region" description="Low complexity" evidence="2">
    <location>
        <begin position="917"/>
        <end position="926"/>
    </location>
</feature>
<reference evidence="5 6" key="1">
    <citation type="journal article" date="2021" name="Sci. Rep.">
        <title>Genome sequencing of the multicellular alga Astrephomene provides insights into convergent evolution of germ-soma differentiation.</title>
        <authorList>
            <person name="Yamashita S."/>
            <person name="Yamamoto K."/>
            <person name="Matsuzaki R."/>
            <person name="Suzuki S."/>
            <person name="Yamaguchi H."/>
            <person name="Hirooka S."/>
            <person name="Minakuchi Y."/>
            <person name="Miyagishima S."/>
            <person name="Kawachi M."/>
            <person name="Toyoda A."/>
            <person name="Nozaki H."/>
        </authorList>
    </citation>
    <scope>NUCLEOTIDE SEQUENCE [LARGE SCALE GENOMIC DNA]</scope>
    <source>
        <strain evidence="5 6">NIES-4017</strain>
    </source>
</reference>
<evidence type="ECO:0000259" key="3">
    <source>
        <dbReference type="Pfam" id="PF12612"/>
    </source>
</evidence>
<feature type="domain" description="Tubulin-folding cofactor D C-terminal" evidence="3">
    <location>
        <begin position="1014"/>
        <end position="1188"/>
    </location>
</feature>
<dbReference type="GO" id="GO:0005096">
    <property type="term" value="F:GTPase activator activity"/>
    <property type="evidence" value="ECO:0007669"/>
    <property type="project" value="InterPro"/>
</dbReference>
<keyword evidence="1" id="KW-0143">Chaperone</keyword>
<gene>
    <name evidence="5" type="ORF">Agub_g14856</name>
</gene>
<dbReference type="PANTHER" id="PTHR12658:SF0">
    <property type="entry name" value="TUBULIN-SPECIFIC CHAPERONE D"/>
    <property type="match status" value="1"/>
</dbReference>
<dbReference type="SUPFAM" id="SSF48371">
    <property type="entry name" value="ARM repeat"/>
    <property type="match status" value="1"/>
</dbReference>
<dbReference type="Gene3D" id="1.25.10.10">
    <property type="entry name" value="Leucine-rich Repeat Variant"/>
    <property type="match status" value="2"/>
</dbReference>
<dbReference type="GO" id="GO:0007021">
    <property type="term" value="P:tubulin complex assembly"/>
    <property type="evidence" value="ECO:0007669"/>
    <property type="project" value="InterPro"/>
</dbReference>
<name>A0AAD3E2N8_9CHLO</name>
<dbReference type="GO" id="GO:0007023">
    <property type="term" value="P:post-chaperonin tubulin folding pathway"/>
    <property type="evidence" value="ECO:0007669"/>
    <property type="project" value="InterPro"/>
</dbReference>
<dbReference type="Proteomes" id="UP001054857">
    <property type="component" value="Unassembled WGS sequence"/>
</dbReference>
<feature type="region of interest" description="Disordered" evidence="2">
    <location>
        <begin position="893"/>
        <end position="926"/>
    </location>
</feature>
<dbReference type="InterPro" id="IPR058033">
    <property type="entry name" value="ARM_TBCD_2nd"/>
</dbReference>
<evidence type="ECO:0000259" key="4">
    <source>
        <dbReference type="Pfam" id="PF25767"/>
    </source>
</evidence>
<evidence type="ECO:0000256" key="2">
    <source>
        <dbReference type="SAM" id="MobiDB-lite"/>
    </source>
</evidence>
<dbReference type="InterPro" id="IPR016024">
    <property type="entry name" value="ARM-type_fold"/>
</dbReference>
<protein>
    <recommendedName>
        <fullName evidence="7">Tubulin-specific chaperone D</fullName>
    </recommendedName>
</protein>
<evidence type="ECO:0000313" key="5">
    <source>
        <dbReference type="EMBL" id="GFR52318.1"/>
    </source>
</evidence>
<evidence type="ECO:0000313" key="6">
    <source>
        <dbReference type="Proteomes" id="UP001054857"/>
    </source>
</evidence>
<dbReference type="GO" id="GO:0048487">
    <property type="term" value="F:beta-tubulin binding"/>
    <property type="evidence" value="ECO:0007669"/>
    <property type="project" value="InterPro"/>
</dbReference>
<sequence>MEPEVSDDDQICGQEQSFFEEAAELDSLIKRVIESDGKEAQQIYNRYKAILYKYQEQSQLLDAYLEGIVVPLASLLRKQAVLQQEQGVQRVLSTCRLLNVLVVVRGYKTVVRFFPHEAADLERVLDILETVKAQRPKDNEEGIAMWEAQTMLLLWLSILILIPFDLATVDSAATGAKYGTLPYTPLVGRILALCKEYLHHPGGVREMSAVVLGRLLTRPDMAPAMSEFLDWAPGALAGVDPLRAPFLLPGVMQALCCAFKLGQRDRLLPFASRAWALATRLMATHGSLAASSSDSSSSGGGGNNVLSRKLSVKLVTRIGLTFMAPRAAPWRYVRGGASLDETLRAAGSSQPASAAASTQDNDGKAKDAEAQDADGEEDEDASIEIAAEIEEVVEALLAALRDRDTVVRWSGAKGVGRVTGCLPRELGDEVVGSVMQLFGPTESDTAWHGGCLALAELARRGLLLPARLPALLPVLRAALCYDVRRGPHSIGAHVRDAGAYVCWAFARAYEPELLSDSLPSLASSLLTTACFDREVNCRRAAAAAFQEAVGRLGGLPHGIELLGVADYFSVGITQQAYLRVAPSVARLAPELAPALSAHLVHVKSRHWEKALRQLAGRAAAALVPHLPGYWGGEALEVLLPACLDAQLEVRHGAVVMIAELLPALAATATASSSSASTSSSDPTSSTTSSTTPAEGATSPTSSPCWPLPPALAASIAGLLPAIERARLYRGKGGEVMREAVCGLVAGVAAVGLGMSEEQHGKVLESLDENLRHPQPYIQAAAVAALRAYARSYLSPHPPSAASFLRRYLPAYLSRLHDPNVAVRRGYGRALGGLPRELLEGVEEQALHALLDGCQPEQDPEQRDVESRVNCMRGLGMFIETMYGSASGGCSVGDSSSADVSNSADGDVGSNGEGGEDAPAPAAPVGSAAPGAVVGPNPHAAEVLRNKVLPCLTSSLEDYTTDNRGDVGSWVREAAMRVMTAVAALLPRCCGGGDSGQQQQQQQQQQEELTAIIGRVMGLLLRQSVERISRVRESALRHVRTLLADTALLPYIPAADRVAAAAEAAADAATDAGGVAASLDALHRVVVRLLAVPPYTEPILEGLVASIGGVDSSLAKAASQALLEALAAKQQDTDVSGGGGGGGAEASSQSPPPLLSSVAGYLLDVWSRHAKSSRMATPLLRTALLLLTKAPGMQEVTLPRPPPPQAVAATGAAAAASAAPASSAPSDFHSPANNSNPSSSSTTSRFPDHLVEAVRAETRGCSDVGRLLDAASLLCHLVPYPGHCRTSALQGLMVLLCSRYPKVRRHTAEQLYLQLLALDSSTSTLPPPTSISSSTQAPPPPPLEQLAEEAADLLLATCW</sequence>
<feature type="region of interest" description="Disordered" evidence="2">
    <location>
        <begin position="344"/>
        <end position="380"/>
    </location>
</feature>
<dbReference type="InterPro" id="IPR011989">
    <property type="entry name" value="ARM-like"/>
</dbReference>
<evidence type="ECO:0000256" key="1">
    <source>
        <dbReference type="ARBA" id="ARBA00023186"/>
    </source>
</evidence>
<dbReference type="Pfam" id="PF23579">
    <property type="entry name" value="ARM_TBCD"/>
    <property type="match status" value="1"/>
</dbReference>
<accession>A0AAD3E2N8</accession>
<feature type="compositionally biased region" description="Low complexity" evidence="2">
    <location>
        <begin position="1219"/>
        <end position="1243"/>
    </location>
</feature>
<organism evidence="5 6">
    <name type="scientific">Astrephomene gubernaculifera</name>
    <dbReference type="NCBI Taxonomy" id="47775"/>
    <lineage>
        <taxon>Eukaryota</taxon>
        <taxon>Viridiplantae</taxon>
        <taxon>Chlorophyta</taxon>
        <taxon>core chlorophytes</taxon>
        <taxon>Chlorophyceae</taxon>
        <taxon>CS clade</taxon>
        <taxon>Chlamydomonadales</taxon>
        <taxon>Astrephomenaceae</taxon>
        <taxon>Astrephomene</taxon>
    </lineage>
</organism>
<comment type="caution">
    <text evidence="5">The sequence shown here is derived from an EMBL/GenBank/DDBJ whole genome shotgun (WGS) entry which is preliminary data.</text>
</comment>
<proteinExistence type="predicted"/>
<feature type="region of interest" description="Disordered" evidence="2">
    <location>
        <begin position="1219"/>
        <end position="1245"/>
    </location>
</feature>
<dbReference type="Pfam" id="PF25767">
    <property type="entry name" value="ARM_TBCD_2nd"/>
    <property type="match status" value="1"/>
</dbReference>
<dbReference type="PANTHER" id="PTHR12658">
    <property type="entry name" value="BETA-TUBULIN COFACTOR D"/>
    <property type="match status" value="1"/>
</dbReference>
<feature type="region of interest" description="Disordered" evidence="2">
    <location>
        <begin position="671"/>
        <end position="703"/>
    </location>
</feature>
<dbReference type="InterPro" id="IPR022577">
    <property type="entry name" value="TBCD_C"/>
</dbReference>
<feature type="compositionally biased region" description="Low complexity" evidence="2">
    <location>
        <begin position="893"/>
        <end position="907"/>
    </location>
</feature>
<feature type="non-terminal residue" evidence="5">
    <location>
        <position position="1"/>
    </location>
</feature>
<feature type="region of interest" description="Disordered" evidence="2">
    <location>
        <begin position="1131"/>
        <end position="1151"/>
    </location>
</feature>
<evidence type="ECO:0008006" key="7">
    <source>
        <dbReference type="Google" id="ProtNLM"/>
    </source>
</evidence>
<feature type="compositionally biased region" description="Acidic residues" evidence="2">
    <location>
        <begin position="370"/>
        <end position="380"/>
    </location>
</feature>
<dbReference type="Pfam" id="PF12612">
    <property type="entry name" value="TFCD_C"/>
    <property type="match status" value="1"/>
</dbReference>
<keyword evidence="6" id="KW-1185">Reference proteome</keyword>
<feature type="compositionally biased region" description="Low complexity" evidence="2">
    <location>
        <begin position="345"/>
        <end position="357"/>
    </location>
</feature>
<dbReference type="EMBL" id="BMAR01000061">
    <property type="protein sequence ID" value="GFR52318.1"/>
    <property type="molecule type" value="Genomic_DNA"/>
</dbReference>
<dbReference type="GO" id="GO:0000226">
    <property type="term" value="P:microtubule cytoskeleton organization"/>
    <property type="evidence" value="ECO:0007669"/>
    <property type="project" value="TreeGrafter"/>
</dbReference>